<organism evidence="2 3">
    <name type="scientific">Schaalia odontolytica</name>
    <dbReference type="NCBI Taxonomy" id="1660"/>
    <lineage>
        <taxon>Bacteria</taxon>
        <taxon>Bacillati</taxon>
        <taxon>Actinomycetota</taxon>
        <taxon>Actinomycetes</taxon>
        <taxon>Actinomycetales</taxon>
        <taxon>Actinomycetaceae</taxon>
        <taxon>Schaalia</taxon>
    </lineage>
</organism>
<feature type="transmembrane region" description="Helical" evidence="1">
    <location>
        <begin position="68"/>
        <end position="87"/>
    </location>
</feature>
<dbReference type="OrthoDB" id="3267889at2"/>
<keyword evidence="1" id="KW-0472">Membrane</keyword>
<evidence type="ECO:0000256" key="1">
    <source>
        <dbReference type="SAM" id="Phobius"/>
    </source>
</evidence>
<dbReference type="Proteomes" id="UP000054686">
    <property type="component" value="Unassembled WGS sequence"/>
</dbReference>
<dbReference type="EMBL" id="LLVT01000004">
    <property type="protein sequence ID" value="KSW10256.1"/>
    <property type="molecule type" value="Genomic_DNA"/>
</dbReference>
<keyword evidence="1" id="KW-1133">Transmembrane helix</keyword>
<dbReference type="AlphaFoldDB" id="A0A0V8RQ37"/>
<dbReference type="RefSeq" id="WP_060567585.1">
    <property type="nucleotide sequence ID" value="NZ_CP040006.1"/>
</dbReference>
<evidence type="ECO:0000313" key="2">
    <source>
        <dbReference type="EMBL" id="KSW10256.1"/>
    </source>
</evidence>
<gene>
    <name evidence="2" type="ORF">APY09_09640</name>
</gene>
<accession>A0A0V8RQ37</accession>
<keyword evidence="1" id="KW-0812">Transmembrane</keyword>
<feature type="transmembrane region" description="Helical" evidence="1">
    <location>
        <begin position="41"/>
        <end position="61"/>
    </location>
</feature>
<reference evidence="2 3" key="1">
    <citation type="submission" date="2015-10" db="EMBL/GenBank/DDBJ databases">
        <title>Draft Genome of Actinomyces odontolyticus subsp. actinosynbacter strain XH001.</title>
        <authorList>
            <person name="Mclean J.S."/>
            <person name="He X."/>
        </authorList>
    </citation>
    <scope>NUCLEOTIDE SEQUENCE [LARGE SCALE GENOMIC DNA]</scope>
    <source>
        <strain evidence="2 3">XH001</strain>
    </source>
</reference>
<evidence type="ECO:0000313" key="3">
    <source>
        <dbReference type="Proteomes" id="UP000054686"/>
    </source>
</evidence>
<feature type="transmembrane region" description="Helical" evidence="1">
    <location>
        <begin position="93"/>
        <end position="115"/>
    </location>
</feature>
<name>A0A0V8RQ37_9ACTO</name>
<proteinExistence type="predicted"/>
<feature type="transmembrane region" description="Helical" evidence="1">
    <location>
        <begin position="12"/>
        <end position="29"/>
    </location>
</feature>
<sequence length="121" mass="13464">MRWATKSTWIRIAVLFGIYLLVPAAWFSLSRVSDSMEIVKSLVFLILLAILPILAMAFGAWDGVKEGFSLLWLLAPFVCFLAPMYLFLNDSALIYGVGYSLLGFGAHSVGAFIHARSSRRM</sequence>
<comment type="caution">
    <text evidence="2">The sequence shown here is derived from an EMBL/GenBank/DDBJ whole genome shotgun (WGS) entry which is preliminary data.</text>
</comment>
<protein>
    <submittedName>
        <fullName evidence="2">Iron ABC transporter</fullName>
    </submittedName>
</protein>